<organism evidence="1 2">
    <name type="scientific">Paraburkholderia piptadeniae</name>
    <dbReference type="NCBI Taxonomy" id="1701573"/>
    <lineage>
        <taxon>Bacteria</taxon>
        <taxon>Pseudomonadati</taxon>
        <taxon>Pseudomonadota</taxon>
        <taxon>Betaproteobacteria</taxon>
        <taxon>Burkholderiales</taxon>
        <taxon>Burkholderiaceae</taxon>
        <taxon>Paraburkholderia</taxon>
    </lineage>
</organism>
<evidence type="ECO:0000313" key="2">
    <source>
        <dbReference type="Proteomes" id="UP000195569"/>
    </source>
</evidence>
<comment type="caution">
    <text evidence="1">The sequence shown here is derived from an EMBL/GenBank/DDBJ whole genome shotgun (WGS) entry which is preliminary data.</text>
</comment>
<name>A0A1N7RV84_9BURK</name>
<dbReference type="EMBL" id="CYGY02000021">
    <property type="protein sequence ID" value="SIT39021.1"/>
    <property type="molecule type" value="Genomic_DNA"/>
</dbReference>
<keyword evidence="2" id="KW-1185">Reference proteome</keyword>
<reference evidence="1" key="1">
    <citation type="submission" date="2016-12" db="EMBL/GenBank/DDBJ databases">
        <authorList>
            <person name="Moulin L."/>
        </authorList>
    </citation>
    <scope>NUCLEOTIDE SEQUENCE [LARGE SCALE GENOMIC DNA]</scope>
    <source>
        <strain evidence="1">STM 7183</strain>
    </source>
</reference>
<gene>
    <name evidence="1" type="ORF">BN2476_210001</name>
</gene>
<accession>A0A1N7RV84</accession>
<protein>
    <submittedName>
        <fullName evidence="1">Uncharacterized protein</fullName>
    </submittedName>
</protein>
<dbReference type="Proteomes" id="UP000195569">
    <property type="component" value="Unassembled WGS sequence"/>
</dbReference>
<proteinExistence type="predicted"/>
<evidence type="ECO:0000313" key="1">
    <source>
        <dbReference type="EMBL" id="SIT39021.1"/>
    </source>
</evidence>
<sequence>MIVVLSATRTCPFLVFYRGLGAHMMATRSIPARHYVRTIRATSSPSNYRKVDRLALKFSPGWRDLFMDDDARAFNGHRPRLQKMAYRMLGSIAEARRYRAGRLAALACGPLPVHRRR</sequence>
<dbReference type="AlphaFoldDB" id="A0A1N7RV84"/>